<dbReference type="PANTHER" id="PTHR10398">
    <property type="entry name" value="AFADIN"/>
    <property type="match status" value="1"/>
</dbReference>
<name>A0A816HKH0_ADIRI</name>
<organism evidence="3 4">
    <name type="scientific">Adineta ricciae</name>
    <name type="common">Rotifer</name>
    <dbReference type="NCBI Taxonomy" id="249248"/>
    <lineage>
        <taxon>Eukaryota</taxon>
        <taxon>Metazoa</taxon>
        <taxon>Spiralia</taxon>
        <taxon>Gnathifera</taxon>
        <taxon>Rotifera</taxon>
        <taxon>Eurotatoria</taxon>
        <taxon>Bdelloidea</taxon>
        <taxon>Adinetida</taxon>
        <taxon>Adinetidae</taxon>
        <taxon>Adineta</taxon>
    </lineage>
</organism>
<dbReference type="InterPro" id="IPR028842">
    <property type="entry name" value="Afadin"/>
</dbReference>
<feature type="domain" description="Ras-associating" evidence="2">
    <location>
        <begin position="21"/>
        <end position="111"/>
    </location>
</feature>
<feature type="region of interest" description="Disordered" evidence="1">
    <location>
        <begin position="1"/>
        <end position="20"/>
    </location>
</feature>
<evidence type="ECO:0000313" key="4">
    <source>
        <dbReference type="Proteomes" id="UP000663828"/>
    </source>
</evidence>
<dbReference type="PROSITE" id="PS50200">
    <property type="entry name" value="RA"/>
    <property type="match status" value="1"/>
</dbReference>
<dbReference type="EMBL" id="CAJNOR010017719">
    <property type="protein sequence ID" value="CAF1687689.1"/>
    <property type="molecule type" value="Genomic_DNA"/>
</dbReference>
<evidence type="ECO:0000313" key="3">
    <source>
        <dbReference type="EMBL" id="CAF1687689.1"/>
    </source>
</evidence>
<feature type="non-terminal residue" evidence="3">
    <location>
        <position position="1"/>
    </location>
</feature>
<proteinExistence type="predicted"/>
<gene>
    <name evidence="3" type="ORF">XAT740_LOCUS62514</name>
</gene>
<dbReference type="GO" id="GO:0005912">
    <property type="term" value="C:adherens junction"/>
    <property type="evidence" value="ECO:0007669"/>
    <property type="project" value="TreeGrafter"/>
</dbReference>
<dbReference type="AlphaFoldDB" id="A0A816HKH0"/>
<dbReference type="GO" id="GO:0007165">
    <property type="term" value="P:signal transduction"/>
    <property type="evidence" value="ECO:0007669"/>
    <property type="project" value="InterPro"/>
</dbReference>
<dbReference type="InterPro" id="IPR000159">
    <property type="entry name" value="RA_dom"/>
</dbReference>
<dbReference type="GO" id="GO:0032880">
    <property type="term" value="P:regulation of protein localization"/>
    <property type="evidence" value="ECO:0007669"/>
    <property type="project" value="TreeGrafter"/>
</dbReference>
<dbReference type="SUPFAM" id="SSF54236">
    <property type="entry name" value="Ubiquitin-like"/>
    <property type="match status" value="1"/>
</dbReference>
<dbReference type="GO" id="GO:0050839">
    <property type="term" value="F:cell adhesion molecule binding"/>
    <property type="evidence" value="ECO:0007669"/>
    <property type="project" value="TreeGrafter"/>
</dbReference>
<evidence type="ECO:0000259" key="2">
    <source>
        <dbReference type="PROSITE" id="PS50200"/>
    </source>
</evidence>
<keyword evidence="4" id="KW-1185">Reference proteome</keyword>
<dbReference type="Proteomes" id="UP000663828">
    <property type="component" value="Unassembled WGS sequence"/>
</dbReference>
<dbReference type="PANTHER" id="PTHR10398:SF2">
    <property type="entry name" value="AFADIN"/>
    <property type="match status" value="1"/>
</dbReference>
<protein>
    <recommendedName>
        <fullName evidence="2">Ras-associating domain-containing protein</fullName>
    </recommendedName>
</protein>
<sequence>MGKKLQQSRLKQKFSRTSTKEGGTVKIFGDELNPSIPYKTFLLSLNDTAEWVVKEMLNKYGMKYEHPITYCLSQIILPPYNQMDNKSIKQVILHDKECPLHIYLNHIQKNQ</sequence>
<dbReference type="Pfam" id="PF00788">
    <property type="entry name" value="RA"/>
    <property type="match status" value="1"/>
</dbReference>
<evidence type="ECO:0000256" key="1">
    <source>
        <dbReference type="SAM" id="MobiDB-lite"/>
    </source>
</evidence>
<dbReference type="InterPro" id="IPR029071">
    <property type="entry name" value="Ubiquitin-like_domsf"/>
</dbReference>
<comment type="caution">
    <text evidence="3">The sequence shown here is derived from an EMBL/GenBank/DDBJ whole genome shotgun (WGS) entry which is preliminary data.</text>
</comment>
<dbReference type="Gene3D" id="3.10.20.90">
    <property type="entry name" value="Phosphatidylinositol 3-kinase Catalytic Subunit, Chain A, domain 1"/>
    <property type="match status" value="1"/>
</dbReference>
<accession>A0A816HKH0</accession>
<reference evidence="3" key="1">
    <citation type="submission" date="2021-02" db="EMBL/GenBank/DDBJ databases">
        <authorList>
            <person name="Nowell W R."/>
        </authorList>
    </citation>
    <scope>NUCLEOTIDE SEQUENCE</scope>
</reference>